<evidence type="ECO:0000313" key="1">
    <source>
        <dbReference type="EMBL" id="KAJ1188871.1"/>
    </source>
</evidence>
<reference evidence="1" key="1">
    <citation type="journal article" date="2022" name="bioRxiv">
        <title>Sequencing and chromosome-scale assembly of the giantPleurodeles waltlgenome.</title>
        <authorList>
            <person name="Brown T."/>
            <person name="Elewa A."/>
            <person name="Iarovenko S."/>
            <person name="Subramanian E."/>
            <person name="Araus A.J."/>
            <person name="Petzold A."/>
            <person name="Susuki M."/>
            <person name="Suzuki K.-i.T."/>
            <person name="Hayashi T."/>
            <person name="Toyoda A."/>
            <person name="Oliveira C."/>
            <person name="Osipova E."/>
            <person name="Leigh N.D."/>
            <person name="Simon A."/>
            <person name="Yun M.H."/>
        </authorList>
    </citation>
    <scope>NUCLEOTIDE SEQUENCE</scope>
    <source>
        <strain evidence="1">20211129_DDA</strain>
        <tissue evidence="1">Liver</tissue>
    </source>
</reference>
<sequence>MTGQLSTLRKTGARVISRNAVGSLLRGQGQVLLGVAKKELPLKCVAIERDIVELEEIALASGNPEDQEKLRQLELRSLVENHARNYTVAVNRWLYEVGDKASKLRRDREHA</sequence>
<dbReference type="Proteomes" id="UP001066276">
    <property type="component" value="Chromosome 3_1"/>
</dbReference>
<dbReference type="EMBL" id="JANPWB010000005">
    <property type="protein sequence ID" value="KAJ1188871.1"/>
    <property type="molecule type" value="Genomic_DNA"/>
</dbReference>
<keyword evidence="2" id="KW-1185">Reference proteome</keyword>
<organism evidence="1 2">
    <name type="scientific">Pleurodeles waltl</name>
    <name type="common">Iberian ribbed newt</name>
    <dbReference type="NCBI Taxonomy" id="8319"/>
    <lineage>
        <taxon>Eukaryota</taxon>
        <taxon>Metazoa</taxon>
        <taxon>Chordata</taxon>
        <taxon>Craniata</taxon>
        <taxon>Vertebrata</taxon>
        <taxon>Euteleostomi</taxon>
        <taxon>Amphibia</taxon>
        <taxon>Batrachia</taxon>
        <taxon>Caudata</taxon>
        <taxon>Salamandroidea</taxon>
        <taxon>Salamandridae</taxon>
        <taxon>Pleurodelinae</taxon>
        <taxon>Pleurodeles</taxon>
    </lineage>
</organism>
<comment type="caution">
    <text evidence="1">The sequence shown here is derived from an EMBL/GenBank/DDBJ whole genome shotgun (WGS) entry which is preliminary data.</text>
</comment>
<dbReference type="AlphaFoldDB" id="A0AAV7UJT3"/>
<accession>A0AAV7UJT3</accession>
<protein>
    <submittedName>
        <fullName evidence="1">Uncharacterized protein</fullName>
    </submittedName>
</protein>
<proteinExistence type="predicted"/>
<gene>
    <name evidence="1" type="ORF">NDU88_005628</name>
</gene>
<evidence type="ECO:0000313" key="2">
    <source>
        <dbReference type="Proteomes" id="UP001066276"/>
    </source>
</evidence>
<name>A0AAV7UJT3_PLEWA</name>